<evidence type="ECO:0000313" key="14">
    <source>
        <dbReference type="EMBL" id="CAG9801149.1"/>
    </source>
</evidence>
<keyword evidence="3 12" id="KW-0813">Transport</keyword>
<name>A0A9N9RQL3_9DIPT</name>
<feature type="transmembrane region" description="Helical" evidence="13">
    <location>
        <begin position="33"/>
        <end position="51"/>
    </location>
</feature>
<dbReference type="PANTHER" id="PTHR11690:SF240">
    <property type="entry name" value="PICKPOCKET 25-RELATED"/>
    <property type="match status" value="1"/>
</dbReference>
<keyword evidence="7" id="KW-0915">Sodium</keyword>
<evidence type="ECO:0000256" key="10">
    <source>
        <dbReference type="ARBA" id="ARBA00023201"/>
    </source>
</evidence>
<dbReference type="GO" id="GO:0005886">
    <property type="term" value="C:plasma membrane"/>
    <property type="evidence" value="ECO:0007669"/>
    <property type="project" value="TreeGrafter"/>
</dbReference>
<dbReference type="PANTHER" id="PTHR11690">
    <property type="entry name" value="AMILORIDE-SENSITIVE SODIUM CHANNEL-RELATED"/>
    <property type="match status" value="1"/>
</dbReference>
<gene>
    <name evidence="14" type="ORF">CHIRRI_LOCUS4084</name>
</gene>
<organism evidence="14 15">
    <name type="scientific">Chironomus riparius</name>
    <dbReference type="NCBI Taxonomy" id="315576"/>
    <lineage>
        <taxon>Eukaryota</taxon>
        <taxon>Metazoa</taxon>
        <taxon>Ecdysozoa</taxon>
        <taxon>Arthropoda</taxon>
        <taxon>Hexapoda</taxon>
        <taxon>Insecta</taxon>
        <taxon>Pterygota</taxon>
        <taxon>Neoptera</taxon>
        <taxon>Endopterygota</taxon>
        <taxon>Diptera</taxon>
        <taxon>Nematocera</taxon>
        <taxon>Chironomoidea</taxon>
        <taxon>Chironomidae</taxon>
        <taxon>Chironominae</taxon>
        <taxon>Chironomus</taxon>
    </lineage>
</organism>
<evidence type="ECO:0000256" key="5">
    <source>
        <dbReference type="ARBA" id="ARBA00022692"/>
    </source>
</evidence>
<evidence type="ECO:0000256" key="13">
    <source>
        <dbReference type="SAM" id="Phobius"/>
    </source>
</evidence>
<dbReference type="Pfam" id="PF00858">
    <property type="entry name" value="ASC"/>
    <property type="match status" value="2"/>
</dbReference>
<evidence type="ECO:0000256" key="6">
    <source>
        <dbReference type="ARBA" id="ARBA00022989"/>
    </source>
</evidence>
<keyword evidence="8 12" id="KW-0406">Ion transport</keyword>
<keyword evidence="11 12" id="KW-0407">Ion channel</keyword>
<evidence type="ECO:0000313" key="15">
    <source>
        <dbReference type="Proteomes" id="UP001153620"/>
    </source>
</evidence>
<dbReference type="Gene3D" id="1.10.287.820">
    <property type="entry name" value="Acid-sensing ion channel domain"/>
    <property type="match status" value="1"/>
</dbReference>
<keyword evidence="10 12" id="KW-0739">Sodium transport</keyword>
<evidence type="ECO:0000256" key="11">
    <source>
        <dbReference type="ARBA" id="ARBA00023303"/>
    </source>
</evidence>
<dbReference type="OrthoDB" id="6628406at2759"/>
<evidence type="ECO:0000256" key="9">
    <source>
        <dbReference type="ARBA" id="ARBA00023136"/>
    </source>
</evidence>
<dbReference type="GO" id="GO:0015280">
    <property type="term" value="F:ligand-gated sodium channel activity"/>
    <property type="evidence" value="ECO:0007669"/>
    <property type="project" value="TreeGrafter"/>
</dbReference>
<reference evidence="14" key="1">
    <citation type="submission" date="2022-01" db="EMBL/GenBank/DDBJ databases">
        <authorList>
            <person name="King R."/>
        </authorList>
    </citation>
    <scope>NUCLEOTIDE SEQUENCE</scope>
</reference>
<keyword evidence="5 12" id="KW-0812">Transmembrane</keyword>
<dbReference type="AlphaFoldDB" id="A0A9N9RQL3"/>
<dbReference type="InterPro" id="IPR001873">
    <property type="entry name" value="ENaC"/>
</dbReference>
<keyword evidence="9 13" id="KW-0472">Membrane</keyword>
<dbReference type="EMBL" id="OU895877">
    <property type="protein sequence ID" value="CAG9801149.1"/>
    <property type="molecule type" value="Genomic_DNA"/>
</dbReference>
<reference evidence="14" key="2">
    <citation type="submission" date="2022-10" db="EMBL/GenBank/DDBJ databases">
        <authorList>
            <consortium name="ENA_rothamsted_submissions"/>
            <consortium name="culmorum"/>
            <person name="King R."/>
        </authorList>
    </citation>
    <scope>NUCLEOTIDE SEQUENCE</scope>
</reference>
<evidence type="ECO:0000256" key="7">
    <source>
        <dbReference type="ARBA" id="ARBA00023053"/>
    </source>
</evidence>
<evidence type="ECO:0000256" key="1">
    <source>
        <dbReference type="ARBA" id="ARBA00004141"/>
    </source>
</evidence>
<comment type="subcellular location">
    <subcellularLocation>
        <location evidence="1">Membrane</location>
        <topology evidence="1">Multi-pass membrane protein</topology>
    </subcellularLocation>
</comment>
<dbReference type="Proteomes" id="UP001153620">
    <property type="component" value="Chromosome 1"/>
</dbReference>
<evidence type="ECO:0000256" key="3">
    <source>
        <dbReference type="ARBA" id="ARBA00022448"/>
    </source>
</evidence>
<keyword evidence="4 12" id="KW-0894">Sodium channel</keyword>
<evidence type="ECO:0000256" key="2">
    <source>
        <dbReference type="ARBA" id="ARBA00007193"/>
    </source>
</evidence>
<evidence type="ECO:0000256" key="12">
    <source>
        <dbReference type="RuleBase" id="RU000679"/>
    </source>
</evidence>
<keyword evidence="6 13" id="KW-1133">Transmembrane helix</keyword>
<keyword evidence="15" id="KW-1185">Reference proteome</keyword>
<sequence length="381" mass="44566">MDILKQVRRTIVESFHEISVHGFIFLVKRGNNILERLIWLVCIIVGFYGIIELGSDTWHRYQTSPTVITMDRSKFAWNTSFPSRTMNKMTVCSDKKIDDDKLEDYLKANPLKFPTDDSKENARNFIKNLSLISYETMSDFPLGIEGNIKPDEYLKLMSDLKWEFHPEISSGTSNKLILQRIITERGICDAVNTKTAYYNSYDYWKDNRWDLVEPNITVVVHPLELKPSQRNCRLDNESEELLTSAIYSFNLCRSQCRFKMALKECKCIPWFYRSLDKNGRRYPICRPEGMRCIGKMKDEIITLKSSKKKIECDCMANCDNSNFFTQSIRSRVWFLGANLQWGIIDYPKLQLKRELIFGLSDVLGMKNIIINANICKYPLMF</sequence>
<evidence type="ECO:0000256" key="4">
    <source>
        <dbReference type="ARBA" id="ARBA00022461"/>
    </source>
</evidence>
<evidence type="ECO:0000256" key="8">
    <source>
        <dbReference type="ARBA" id="ARBA00023065"/>
    </source>
</evidence>
<proteinExistence type="inferred from homology"/>
<protein>
    <submittedName>
        <fullName evidence="14">Uncharacterized protein</fullName>
    </submittedName>
</protein>
<accession>A0A9N9RQL3</accession>
<comment type="similarity">
    <text evidence="2 12">Belongs to the amiloride-sensitive sodium channel (TC 1.A.6) family.</text>
</comment>